<dbReference type="Pfam" id="PF13635">
    <property type="entry name" value="DUF4143"/>
    <property type="match status" value="1"/>
</dbReference>
<organism evidence="3 4">
    <name type="scientific">Ruania alba</name>
    <dbReference type="NCBI Taxonomy" id="648782"/>
    <lineage>
        <taxon>Bacteria</taxon>
        <taxon>Bacillati</taxon>
        <taxon>Actinomycetota</taxon>
        <taxon>Actinomycetes</taxon>
        <taxon>Micrococcales</taxon>
        <taxon>Ruaniaceae</taxon>
        <taxon>Ruania</taxon>
    </lineage>
</organism>
<dbReference type="Proteomes" id="UP000199220">
    <property type="component" value="Unassembled WGS sequence"/>
</dbReference>
<protein>
    <recommendedName>
        <fullName evidence="5">ATP-binding protein</fullName>
    </recommendedName>
</protein>
<evidence type="ECO:0008006" key="5">
    <source>
        <dbReference type="Google" id="ProtNLM"/>
    </source>
</evidence>
<reference evidence="4" key="1">
    <citation type="submission" date="2016-10" db="EMBL/GenBank/DDBJ databases">
        <authorList>
            <person name="Varghese N."/>
            <person name="Submissions S."/>
        </authorList>
    </citation>
    <scope>NUCLEOTIDE SEQUENCE [LARGE SCALE GENOMIC DNA]</scope>
    <source>
        <strain evidence="4">DSM 21368</strain>
    </source>
</reference>
<evidence type="ECO:0000259" key="2">
    <source>
        <dbReference type="Pfam" id="PF13635"/>
    </source>
</evidence>
<name>A0A1H5L446_9MICO</name>
<gene>
    <name evidence="3" type="ORF">SAMN04488554_2610</name>
</gene>
<feature type="domain" description="AAA" evidence="1">
    <location>
        <begin position="17"/>
        <end position="127"/>
    </location>
</feature>
<dbReference type="PANTHER" id="PTHR43566:SF2">
    <property type="entry name" value="DUF4143 DOMAIN-CONTAINING PROTEIN"/>
    <property type="match status" value="1"/>
</dbReference>
<dbReference type="AlphaFoldDB" id="A0A1H5L446"/>
<accession>A0A1H5L446</accession>
<sequence>MRRTLDTVLDDRMTYEAAIAIDGPKGVGKTATAVRRAAKTWRIDNEAERAILQADPTFRDAPSGTLLIDEWQHYPAIWDSVRRQVDDGAKPGRFLLTGSATPLPGSGTHSGAGRIASVRMRPMALYERRHAEPTVSLSALLSGTPGQITGTSALSAGDYYEAIVKSGLPGIFELSESRAARRLEDYLRRVIDRDMAEQGYAVRRPETLRRWMSAYAAATSTTTSYATMLDTTTAGDGSQPARSTTIAYRDRLSQLWLLDPVPAWQPRLNNPFKWLQHASKHQLADPALAARLLGLNSTALGSSHGAAMAGPLFEALATLTVRVAAEAADARVGHLRTKNGDHEVDLVVEGFDGEVIGVEVKLAAHIDDRQVRHLTWLRDQLGDRVVDLVVLYSGTEAYRRRDGIAVVPLALLGE</sequence>
<dbReference type="RefSeq" id="WP_342741487.1">
    <property type="nucleotide sequence ID" value="NZ_FNTX01000002.1"/>
</dbReference>
<evidence type="ECO:0000313" key="3">
    <source>
        <dbReference type="EMBL" id="SEE71909.1"/>
    </source>
</evidence>
<dbReference type="EMBL" id="FNTX01000002">
    <property type="protein sequence ID" value="SEE71909.1"/>
    <property type="molecule type" value="Genomic_DNA"/>
</dbReference>
<proteinExistence type="predicted"/>
<keyword evidence="4" id="KW-1185">Reference proteome</keyword>
<evidence type="ECO:0000313" key="4">
    <source>
        <dbReference type="Proteomes" id="UP000199220"/>
    </source>
</evidence>
<feature type="domain" description="DUF4143" evidence="2">
    <location>
        <begin position="193"/>
        <end position="362"/>
    </location>
</feature>
<evidence type="ECO:0000259" key="1">
    <source>
        <dbReference type="Pfam" id="PF13173"/>
    </source>
</evidence>
<dbReference type="Pfam" id="PF13173">
    <property type="entry name" value="AAA_14"/>
    <property type="match status" value="1"/>
</dbReference>
<dbReference type="InterPro" id="IPR041682">
    <property type="entry name" value="AAA_14"/>
</dbReference>
<dbReference type="PANTHER" id="PTHR43566">
    <property type="entry name" value="CONSERVED PROTEIN"/>
    <property type="match status" value="1"/>
</dbReference>
<dbReference type="InterPro" id="IPR025420">
    <property type="entry name" value="DUF4143"/>
</dbReference>
<dbReference type="STRING" id="648782.SAMN04488554_2610"/>